<reference evidence="2" key="2">
    <citation type="journal article" date="2023" name="Proc. Natl. Acad. Sci. U.S.A.">
        <title>Sex-linked gene traffic underlies the acquisition of sexually dimorphic UV color vision in Heliconius butterflies.</title>
        <authorList>
            <person name="Chakraborty M."/>
            <person name="Lara A.G."/>
            <person name="Dang A."/>
            <person name="McCulloch K.J."/>
            <person name="Rainbow D."/>
            <person name="Carter D."/>
            <person name="Ngo L.T."/>
            <person name="Solares E."/>
            <person name="Said I."/>
            <person name="Corbett-Detig R.B."/>
            <person name="Gilbert L.E."/>
            <person name="Emerson J.J."/>
            <person name="Briscoe A.D."/>
        </authorList>
    </citation>
    <scope>NUCLEOTIDE SEQUENCE</scope>
</reference>
<dbReference type="SUPFAM" id="SSF47565">
    <property type="entry name" value="Insect pheromone/odorant-binding proteins"/>
    <property type="match status" value="1"/>
</dbReference>
<evidence type="ECO:0000313" key="2">
    <source>
        <dbReference type="EMBL" id="WHU27531.1"/>
    </source>
</evidence>
<feature type="signal peptide" evidence="1">
    <location>
        <begin position="1"/>
        <end position="23"/>
    </location>
</feature>
<dbReference type="GO" id="GO:0005549">
    <property type="term" value="F:odorant binding"/>
    <property type="evidence" value="ECO:0007669"/>
    <property type="project" value="InterPro"/>
</dbReference>
<dbReference type="InterPro" id="IPR006170">
    <property type="entry name" value="PBP/GOBP"/>
</dbReference>
<sequence length="152" mass="16564">MTSLQFVFLVFGVVAVSLGSVSAFSDEERNKIYAGMLPLVLECSKDYGLTEADLKAAKESGSIGSINPCLMACVFKKINVINDKGLFDVEKAGELSQKFLAEADDQQKATEVIKTCSSVNEKDVSDAEKGCDRSKLLFDCLLPFKAQFTKSR</sequence>
<evidence type="ECO:0000256" key="1">
    <source>
        <dbReference type="SAM" id="SignalP"/>
    </source>
</evidence>
<gene>
    <name evidence="2" type="primary">OBP11</name>
</gene>
<dbReference type="AlphaFoldDB" id="A0AA49EZV3"/>
<accession>A0AA49EZV3</accession>
<dbReference type="CDD" id="cd23992">
    <property type="entry name" value="PBP_GOBP"/>
    <property type="match status" value="1"/>
</dbReference>
<proteinExistence type="evidence at transcript level"/>
<reference evidence="2" key="1">
    <citation type="submission" date="2022-12" db="EMBL/GenBank/DDBJ databases">
        <authorList>
            <person name="Briscoe A.D."/>
        </authorList>
    </citation>
    <scope>NUCLEOTIDE SEQUENCE</scope>
</reference>
<dbReference type="SMART" id="SM00708">
    <property type="entry name" value="PhBP"/>
    <property type="match status" value="1"/>
</dbReference>
<protein>
    <submittedName>
        <fullName evidence="2">Odorant binding protein 11</fullName>
    </submittedName>
</protein>
<feature type="chain" id="PRO_5041458562" evidence="1">
    <location>
        <begin position="24"/>
        <end position="152"/>
    </location>
</feature>
<dbReference type="InterPro" id="IPR036728">
    <property type="entry name" value="PBP_GOBP_sf"/>
</dbReference>
<keyword evidence="1" id="KW-0732">Signal</keyword>
<name>A0AA49EZV3_HELCH</name>
<dbReference type="EMBL" id="OQ064258">
    <property type="protein sequence ID" value="WHU27531.1"/>
    <property type="molecule type" value="mRNA"/>
</dbReference>
<organism evidence="2">
    <name type="scientific">Heliconius charithonia</name>
    <name type="common">Zebra longwing butterfly</name>
    <dbReference type="NCBI Taxonomy" id="33434"/>
    <lineage>
        <taxon>Eukaryota</taxon>
        <taxon>Metazoa</taxon>
        <taxon>Ecdysozoa</taxon>
        <taxon>Arthropoda</taxon>
        <taxon>Hexapoda</taxon>
        <taxon>Insecta</taxon>
        <taxon>Pterygota</taxon>
        <taxon>Neoptera</taxon>
        <taxon>Endopterygota</taxon>
        <taxon>Lepidoptera</taxon>
        <taxon>Glossata</taxon>
        <taxon>Ditrysia</taxon>
        <taxon>Papilionoidea</taxon>
        <taxon>Nymphalidae</taxon>
        <taxon>Heliconiinae</taxon>
        <taxon>Heliconiini</taxon>
        <taxon>Heliconius</taxon>
    </lineage>
</organism>
<dbReference type="Pfam" id="PF01395">
    <property type="entry name" value="PBP_GOBP"/>
    <property type="match status" value="1"/>
</dbReference>
<dbReference type="Gene3D" id="1.10.238.20">
    <property type="entry name" value="Pheromone/general odorant binding protein domain"/>
    <property type="match status" value="1"/>
</dbReference>